<evidence type="ECO:0000313" key="2">
    <source>
        <dbReference type="Proteomes" id="UP000824028"/>
    </source>
</evidence>
<organism evidence="1 2">
    <name type="scientific">Candidatus Bacteroides merdigallinarum</name>
    <dbReference type="NCBI Taxonomy" id="2838473"/>
    <lineage>
        <taxon>Bacteria</taxon>
        <taxon>Pseudomonadati</taxon>
        <taxon>Bacteroidota</taxon>
        <taxon>Bacteroidia</taxon>
        <taxon>Bacteroidales</taxon>
        <taxon>Bacteroidaceae</taxon>
        <taxon>Bacteroides</taxon>
    </lineage>
</organism>
<reference evidence="1" key="2">
    <citation type="submission" date="2021-04" db="EMBL/GenBank/DDBJ databases">
        <authorList>
            <person name="Gilroy R."/>
        </authorList>
    </citation>
    <scope>NUCLEOTIDE SEQUENCE</scope>
    <source>
        <strain evidence="1">ChiHjej9B8-1298</strain>
    </source>
</reference>
<reference evidence="1" key="1">
    <citation type="journal article" date="2021" name="PeerJ">
        <title>Extensive microbial diversity within the chicken gut microbiome revealed by metagenomics and culture.</title>
        <authorList>
            <person name="Gilroy R."/>
            <person name="Ravi A."/>
            <person name="Getino M."/>
            <person name="Pursley I."/>
            <person name="Horton D.L."/>
            <person name="Alikhan N.F."/>
            <person name="Baker D."/>
            <person name="Gharbi K."/>
            <person name="Hall N."/>
            <person name="Watson M."/>
            <person name="Adriaenssens E.M."/>
            <person name="Foster-Nyarko E."/>
            <person name="Jarju S."/>
            <person name="Secka A."/>
            <person name="Antonio M."/>
            <person name="Oren A."/>
            <person name="Chaudhuri R.R."/>
            <person name="La Ragione R."/>
            <person name="Hildebrand F."/>
            <person name="Pallen M.J."/>
        </authorList>
    </citation>
    <scope>NUCLEOTIDE SEQUENCE</scope>
    <source>
        <strain evidence="1">ChiHjej9B8-1298</strain>
    </source>
</reference>
<dbReference type="Proteomes" id="UP000824028">
    <property type="component" value="Unassembled WGS sequence"/>
</dbReference>
<proteinExistence type="predicted"/>
<accession>A0A9D2J1S3</accession>
<dbReference type="EMBL" id="DXBX01000062">
    <property type="protein sequence ID" value="HIZ33456.1"/>
    <property type="molecule type" value="Genomic_DNA"/>
</dbReference>
<dbReference type="InterPro" id="IPR025460">
    <property type="entry name" value="DUF4280"/>
</dbReference>
<sequence>MAKPVCMGAMLQCSFGMAPATLNVLDPMRPKLQSKPIANIMDFTPMANIPPFGMCQAQTNPAVIAATAAAFGTPTPAPCIPVFVAPWTPGGKDKSGSFPMLLDNCKLICAYQGQITVKNPGQTTNVDYK</sequence>
<comment type="caution">
    <text evidence="1">The sequence shown here is derived from an EMBL/GenBank/DDBJ whole genome shotgun (WGS) entry which is preliminary data.</text>
</comment>
<dbReference type="Pfam" id="PF14107">
    <property type="entry name" value="DUF4280"/>
    <property type="match status" value="1"/>
</dbReference>
<protein>
    <submittedName>
        <fullName evidence="1">DUF4280 domain-containing protein</fullName>
    </submittedName>
</protein>
<dbReference type="AlphaFoldDB" id="A0A9D2J1S3"/>
<evidence type="ECO:0000313" key="1">
    <source>
        <dbReference type="EMBL" id="HIZ33456.1"/>
    </source>
</evidence>
<gene>
    <name evidence="1" type="ORF">H9814_07970</name>
</gene>
<name>A0A9D2J1S3_9BACE</name>